<accession>A0AAU9IMR9</accession>
<evidence type="ECO:0000256" key="2">
    <source>
        <dbReference type="SAM" id="MobiDB-lite"/>
    </source>
</evidence>
<proteinExistence type="predicted"/>
<feature type="region of interest" description="Disordered" evidence="2">
    <location>
        <begin position="163"/>
        <end position="205"/>
    </location>
</feature>
<evidence type="ECO:0000313" key="4">
    <source>
        <dbReference type="Proteomes" id="UP001162131"/>
    </source>
</evidence>
<gene>
    <name evidence="3" type="ORF">BSTOLATCC_MIC11462</name>
</gene>
<name>A0AAU9IMR9_9CILI</name>
<sequence length="495" mass="58137">MFYLTSTKPFGFETWSLSKQFAAAQYYLKNQRPTWLADSDYDELNSLNLKIAYGEWVPNKEKALENFAKGRKEKMKSQWQKLEGISKSHAMKRFLDKLKDIVPNWYYNQEILQQFNEDWNKFHQPDLNSRSAKADNLLCFSSHGSIESINLSRNNIKHIRRFSGSLTERAPSRSPSKEPIQTEKNSRILSSANTPIPNPKSAGRAHRRVSSEMELEKSQFQAEESKNQIFGRIKSLIKDIDQKSEKFYNFQQESLIDRLERNIADIVKDMIKPRLDLLSHAIGELEEALGSELTDKVKILFEIHRCYMSTMEAVFDYWNKITEKDDAIDAKFRSTEKSAHYLKLGMRAIKELNDPYNEKRKLYGVIRLSKEEYEKQLLNAKEILSLEDSETLFNLERIIRDFKDEILYLKEEIRQKDTEIEEVKKLMKNTEERTMNDGNLLGKKHRLLKKRLEFMSQNRVAQDYKFDKSKGDSLRSLQKLPTAPNIFHTVKTISQ</sequence>
<comment type="caution">
    <text evidence="3">The sequence shown here is derived from an EMBL/GenBank/DDBJ whole genome shotgun (WGS) entry which is preliminary data.</text>
</comment>
<evidence type="ECO:0000256" key="1">
    <source>
        <dbReference type="SAM" id="Coils"/>
    </source>
</evidence>
<organism evidence="3 4">
    <name type="scientific">Blepharisma stoltei</name>
    <dbReference type="NCBI Taxonomy" id="1481888"/>
    <lineage>
        <taxon>Eukaryota</taxon>
        <taxon>Sar</taxon>
        <taxon>Alveolata</taxon>
        <taxon>Ciliophora</taxon>
        <taxon>Postciliodesmatophora</taxon>
        <taxon>Heterotrichea</taxon>
        <taxon>Heterotrichida</taxon>
        <taxon>Blepharismidae</taxon>
        <taxon>Blepharisma</taxon>
    </lineage>
</organism>
<protein>
    <submittedName>
        <fullName evidence="3">Uncharacterized protein</fullName>
    </submittedName>
</protein>
<dbReference type="EMBL" id="CAJZBQ010000012">
    <property type="protein sequence ID" value="CAG9314457.1"/>
    <property type="molecule type" value="Genomic_DNA"/>
</dbReference>
<feature type="coiled-coil region" evidence="1">
    <location>
        <begin position="370"/>
        <end position="433"/>
    </location>
</feature>
<dbReference type="Proteomes" id="UP001162131">
    <property type="component" value="Unassembled WGS sequence"/>
</dbReference>
<keyword evidence="1" id="KW-0175">Coiled coil</keyword>
<evidence type="ECO:0000313" key="3">
    <source>
        <dbReference type="EMBL" id="CAG9314457.1"/>
    </source>
</evidence>
<dbReference type="AlphaFoldDB" id="A0AAU9IMR9"/>
<reference evidence="3" key="1">
    <citation type="submission" date="2021-09" db="EMBL/GenBank/DDBJ databases">
        <authorList>
            <consortium name="AG Swart"/>
            <person name="Singh M."/>
            <person name="Singh A."/>
            <person name="Seah K."/>
            <person name="Emmerich C."/>
        </authorList>
    </citation>
    <scope>NUCLEOTIDE SEQUENCE</scope>
    <source>
        <strain evidence="3">ATCC30299</strain>
    </source>
</reference>
<keyword evidence="4" id="KW-1185">Reference proteome</keyword>